<organism evidence="1 2">
    <name type="scientific">Litchfieldia salsa</name>
    <dbReference type="NCBI Taxonomy" id="930152"/>
    <lineage>
        <taxon>Bacteria</taxon>
        <taxon>Bacillati</taxon>
        <taxon>Bacillota</taxon>
        <taxon>Bacilli</taxon>
        <taxon>Bacillales</taxon>
        <taxon>Bacillaceae</taxon>
        <taxon>Litchfieldia</taxon>
    </lineage>
</organism>
<proteinExistence type="predicted"/>
<accession>A0A1H0QD17</accession>
<dbReference type="STRING" id="930152.SAMN05216565_101708"/>
<dbReference type="InterPro" id="IPR019668">
    <property type="entry name" value="Uncharacterised_YtzC"/>
</dbReference>
<dbReference type="Proteomes" id="UP000199159">
    <property type="component" value="Unassembled WGS sequence"/>
</dbReference>
<dbReference type="Pfam" id="PF10732">
    <property type="entry name" value="DUF2524"/>
    <property type="match status" value="1"/>
</dbReference>
<evidence type="ECO:0000313" key="2">
    <source>
        <dbReference type="Proteomes" id="UP000199159"/>
    </source>
</evidence>
<sequence>MATRKSVEDFLAQCEDTIRYAQEQVTMRRQQEHYNLTEYTDALNLLEERGNDLAHLALSCNGQQREQLHRMRLQLQQLQNDLTLDENIITEYK</sequence>
<evidence type="ECO:0008006" key="3">
    <source>
        <dbReference type="Google" id="ProtNLM"/>
    </source>
</evidence>
<evidence type="ECO:0000313" key="1">
    <source>
        <dbReference type="EMBL" id="SDP15242.1"/>
    </source>
</evidence>
<gene>
    <name evidence="1" type="ORF">SAMN05216565_101708</name>
</gene>
<dbReference type="RefSeq" id="WP_090849911.1">
    <property type="nucleotide sequence ID" value="NZ_FNJU01000001.1"/>
</dbReference>
<reference evidence="2" key="1">
    <citation type="submission" date="2016-10" db="EMBL/GenBank/DDBJ databases">
        <authorList>
            <person name="Varghese N."/>
            <person name="Submissions S."/>
        </authorList>
    </citation>
    <scope>NUCLEOTIDE SEQUENCE [LARGE SCALE GENOMIC DNA]</scope>
    <source>
        <strain evidence="2">IBRC-M10078</strain>
    </source>
</reference>
<name>A0A1H0QD17_9BACI</name>
<dbReference type="EMBL" id="FNJU01000001">
    <property type="protein sequence ID" value="SDP15242.1"/>
    <property type="molecule type" value="Genomic_DNA"/>
</dbReference>
<dbReference type="OrthoDB" id="2970872at2"/>
<keyword evidence="2" id="KW-1185">Reference proteome</keyword>
<dbReference type="AlphaFoldDB" id="A0A1H0QD17"/>
<protein>
    <recommendedName>
        <fullName evidence="3">DUF2524 family protein</fullName>
    </recommendedName>
</protein>